<proteinExistence type="predicted"/>
<comment type="caution">
    <text evidence="2">The sequence shown here is derived from an EMBL/GenBank/DDBJ whole genome shotgun (WGS) entry which is preliminary data.</text>
</comment>
<dbReference type="AlphaFoldDB" id="A0A842I355"/>
<name>A0A842I355_9RHOB</name>
<evidence type="ECO:0000313" key="2">
    <source>
        <dbReference type="EMBL" id="MBC2834139.1"/>
    </source>
</evidence>
<sequence length="103" mass="10600">MKTTAKTGVLRHSDARELAAELTGALDAGDVTLDLAAVEQVDTGILQVLISASALADRTGRRLHLHMPEGSAVWSAAQALALPPFGLPVSGLSAQDSNKGQSL</sequence>
<organism evidence="2 3">
    <name type="scientific">Paragemmobacter straminiformis</name>
    <dbReference type="NCBI Taxonomy" id="2045119"/>
    <lineage>
        <taxon>Bacteria</taxon>
        <taxon>Pseudomonadati</taxon>
        <taxon>Pseudomonadota</taxon>
        <taxon>Alphaproteobacteria</taxon>
        <taxon>Rhodobacterales</taxon>
        <taxon>Paracoccaceae</taxon>
        <taxon>Paragemmobacter</taxon>
    </lineage>
</organism>
<dbReference type="Pfam" id="PF13466">
    <property type="entry name" value="STAS_2"/>
    <property type="match status" value="1"/>
</dbReference>
<dbReference type="RefSeq" id="WP_185795763.1">
    <property type="nucleotide sequence ID" value="NZ_JACLQD010000001.1"/>
</dbReference>
<reference evidence="2 3" key="1">
    <citation type="journal article" date="2017" name="Int. J. Syst. Evol. Microbiol.">
        <title>Gemmobacter straminiformis sp. nov., isolated from an artificial fountain.</title>
        <authorList>
            <person name="Kang J.Y."/>
            <person name="Kim M.J."/>
            <person name="Chun J."/>
            <person name="Son K.P."/>
            <person name="Jahng K.Y."/>
        </authorList>
    </citation>
    <scope>NUCLEOTIDE SEQUENCE [LARGE SCALE GENOMIC DNA]</scope>
    <source>
        <strain evidence="2 3">CAM-8</strain>
    </source>
</reference>
<keyword evidence="3" id="KW-1185">Reference proteome</keyword>
<accession>A0A842I355</accession>
<dbReference type="SUPFAM" id="SSF52091">
    <property type="entry name" value="SpoIIaa-like"/>
    <property type="match status" value="1"/>
</dbReference>
<feature type="domain" description="STAS" evidence="1">
    <location>
        <begin position="1"/>
        <end position="65"/>
    </location>
</feature>
<dbReference type="PROSITE" id="PS50801">
    <property type="entry name" value="STAS"/>
    <property type="match status" value="1"/>
</dbReference>
<dbReference type="Proteomes" id="UP000555411">
    <property type="component" value="Unassembled WGS sequence"/>
</dbReference>
<evidence type="ECO:0000259" key="1">
    <source>
        <dbReference type="PROSITE" id="PS50801"/>
    </source>
</evidence>
<dbReference type="InterPro" id="IPR002645">
    <property type="entry name" value="STAS_dom"/>
</dbReference>
<dbReference type="Gene3D" id="3.30.750.24">
    <property type="entry name" value="STAS domain"/>
    <property type="match status" value="1"/>
</dbReference>
<dbReference type="EMBL" id="JACLQD010000001">
    <property type="protein sequence ID" value="MBC2834139.1"/>
    <property type="molecule type" value="Genomic_DNA"/>
</dbReference>
<protein>
    <submittedName>
        <fullName evidence="2">STAS domain-containing protein</fullName>
    </submittedName>
</protein>
<evidence type="ECO:0000313" key="3">
    <source>
        <dbReference type="Proteomes" id="UP000555411"/>
    </source>
</evidence>
<dbReference type="InterPro" id="IPR036513">
    <property type="entry name" value="STAS_dom_sf"/>
</dbReference>
<dbReference type="InterPro" id="IPR058548">
    <property type="entry name" value="MlaB-like_STAS"/>
</dbReference>
<gene>
    <name evidence="2" type="ORF">H7F16_01380</name>
</gene>